<evidence type="ECO:0000256" key="5">
    <source>
        <dbReference type="ARBA" id="ARBA00023212"/>
    </source>
</evidence>
<dbReference type="PANTHER" id="PTHR13072:SF0">
    <property type="entry name" value="DYNACTIN SUBUNIT 6"/>
    <property type="match status" value="1"/>
</dbReference>
<comment type="similarity">
    <text evidence="2">Belongs to the dynactin subunits 5/6 family. Dynactin subunit 6 subfamily.</text>
</comment>
<proteinExistence type="evidence at transcript level"/>
<keyword evidence="4" id="KW-0963">Cytoplasm</keyword>
<evidence type="ECO:0000256" key="6">
    <source>
        <dbReference type="ARBA" id="ARBA00034687"/>
    </source>
</evidence>
<dbReference type="EMBL" id="BT080863">
    <property type="protein sequence ID" value="ACO15287.1"/>
    <property type="molecule type" value="mRNA"/>
</dbReference>
<reference evidence="7" key="1">
    <citation type="submission" date="2009-03" db="EMBL/GenBank/DDBJ databases">
        <title>Caligus clemensi ESTs and full-length cDNAs.</title>
        <authorList>
            <person name="Yasuike M."/>
            <person name="von Schalburg K."/>
            <person name="Cooper G."/>
            <person name="Leong J."/>
            <person name="Jones S.R.M."/>
            <person name="Koop B.F."/>
        </authorList>
    </citation>
    <scope>NUCLEOTIDE SEQUENCE</scope>
    <source>
        <tissue evidence="7">Whole</tissue>
    </source>
</reference>
<dbReference type="SUPFAM" id="SSF51161">
    <property type="entry name" value="Trimeric LpxA-like enzymes"/>
    <property type="match status" value="1"/>
</dbReference>
<dbReference type="PANTHER" id="PTHR13072">
    <property type="entry name" value="DYNACTIN 6"/>
    <property type="match status" value="1"/>
</dbReference>
<protein>
    <recommendedName>
        <fullName evidence="3">Dynactin subunit 6</fullName>
    </recommendedName>
</protein>
<comment type="subcellular location">
    <subcellularLocation>
        <location evidence="1">Cytoplasm</location>
        <location evidence="1">Cytoskeleton</location>
    </subcellularLocation>
</comment>
<dbReference type="InterPro" id="IPR027777">
    <property type="entry name" value="DCTN6"/>
</dbReference>
<accession>C1C1Y4</accession>
<keyword evidence="5" id="KW-0206">Cytoskeleton</keyword>
<dbReference type="Gene3D" id="2.160.10.10">
    <property type="entry name" value="Hexapeptide repeat proteins"/>
    <property type="match status" value="1"/>
</dbReference>
<name>C1C1Y4_CALCM</name>
<gene>
    <name evidence="7" type="primary">DCTN6</name>
</gene>
<evidence type="ECO:0000256" key="1">
    <source>
        <dbReference type="ARBA" id="ARBA00004245"/>
    </source>
</evidence>
<dbReference type="InterPro" id="IPR011004">
    <property type="entry name" value="Trimer_LpxA-like_sf"/>
</dbReference>
<dbReference type="GO" id="GO:0007052">
    <property type="term" value="P:mitotic spindle organization"/>
    <property type="evidence" value="ECO:0007669"/>
    <property type="project" value="TreeGrafter"/>
</dbReference>
<dbReference type="AlphaFoldDB" id="C1C1Y4"/>
<sequence length="185" mass="20182">MNSSTTNTANTSGNLKLAHKAIVCWESELKGDITIGTRTIVHPKAYIWALDGPIIIGDNNIIEEGAKIVNRKDESEGDNTQVMIIGSNNIFEVDSETHALKIGDSNVVEPKAYVGRKTVLTNGCTVGAGVSITTEEILPDNTVLYGSDVRRRIQGDRPAPQHLQIEFLSKVLPNYHHLKKPTKPA</sequence>
<organism evidence="7">
    <name type="scientific">Caligus clemensi</name>
    <name type="common">Sea louse</name>
    <dbReference type="NCBI Taxonomy" id="344056"/>
    <lineage>
        <taxon>Eukaryota</taxon>
        <taxon>Metazoa</taxon>
        <taxon>Ecdysozoa</taxon>
        <taxon>Arthropoda</taxon>
        <taxon>Crustacea</taxon>
        <taxon>Multicrustacea</taxon>
        <taxon>Hexanauplia</taxon>
        <taxon>Copepoda</taxon>
        <taxon>Siphonostomatoida</taxon>
        <taxon>Caligidae</taxon>
        <taxon>Caligus</taxon>
    </lineage>
</organism>
<evidence type="ECO:0000256" key="3">
    <source>
        <dbReference type="ARBA" id="ARBA00016573"/>
    </source>
</evidence>
<evidence type="ECO:0000256" key="4">
    <source>
        <dbReference type="ARBA" id="ARBA00022490"/>
    </source>
</evidence>
<dbReference type="CDD" id="cd04646">
    <property type="entry name" value="LbH_Dynactin_6"/>
    <property type="match status" value="1"/>
</dbReference>
<dbReference type="GO" id="GO:0005869">
    <property type="term" value="C:dynactin complex"/>
    <property type="evidence" value="ECO:0007669"/>
    <property type="project" value="InterPro"/>
</dbReference>
<dbReference type="GO" id="GO:0070840">
    <property type="term" value="F:dynein complex binding"/>
    <property type="evidence" value="ECO:0007669"/>
    <property type="project" value="TreeGrafter"/>
</dbReference>
<evidence type="ECO:0000256" key="2">
    <source>
        <dbReference type="ARBA" id="ARBA00007719"/>
    </source>
</evidence>
<evidence type="ECO:0000313" key="7">
    <source>
        <dbReference type="EMBL" id="ACO15287.1"/>
    </source>
</evidence>
<comment type="function">
    <text evidence="6">Part of the dynactin complex that activates the molecular motor dynein for ultra-processive transport along microtubules.</text>
</comment>